<name>H3ZLQ1_THELN</name>
<dbReference type="RefSeq" id="WP_004067366.1">
    <property type="nucleotide sequence ID" value="NC_022084.1"/>
</dbReference>
<dbReference type="EMBL" id="CP006670">
    <property type="protein sequence ID" value="EHR79113.1"/>
    <property type="molecule type" value="Genomic_DNA"/>
</dbReference>
<dbReference type="Pfam" id="PF04434">
    <property type="entry name" value="SWIM"/>
    <property type="match status" value="1"/>
</dbReference>
<dbReference type="PROSITE" id="PS50966">
    <property type="entry name" value="ZF_SWIM"/>
    <property type="match status" value="1"/>
</dbReference>
<dbReference type="AlphaFoldDB" id="H3ZLQ1"/>
<dbReference type="InterPro" id="IPR007527">
    <property type="entry name" value="Znf_SWIM"/>
</dbReference>
<dbReference type="OrthoDB" id="41163at2157"/>
<dbReference type="PaxDb" id="523849-OCC_01249"/>
<protein>
    <recommendedName>
        <fullName evidence="2">SWIM-type domain-containing protein</fullName>
    </recommendedName>
</protein>
<evidence type="ECO:0000313" key="3">
    <source>
        <dbReference type="EMBL" id="EHR79113.1"/>
    </source>
</evidence>
<sequence length="469" mass="54358">MSLREVRRIFGSRVFERGERYYMEGRVLSAVKIGDVLYAQVRGSKTYSVEFDLRNMNSFCTCPYGRNCKHGVAAFLAYSNGEFFDGDAFLESLKEKSKEEILEILREILKSNPEILPEIKREVDLFSYFEGYLSYEDAVEVGRIIKSGISKDDAWELLEYICRHYYDFGGFYDDYRDFYYGDIVLKPLFEVIEKNISKEDFKRFLELLKLLDVPDDVYRYAYEVLLRNAELFKEDILNAENMSVELRAPLLAKIGEKEKAEALILNSSLSPREKVMLLLEVNPELAEELGLKFSEYHLLIEYFGKRSEYEKVIDLYTASDGVGYLTSYVCEAIEATGRFDVFEEILKKENANIAFLCALELGLKDRIIELFPDAVEKYIAGTLSRQAILDALSLIGDDLKSIIPDIEKIVEFEVAKKNRNAYKFAAELLKLIKKVDAKEYERLVEKLKKRHPRIRALWEILEGTTRCSS</sequence>
<keyword evidence="1" id="KW-0479">Metal-binding</keyword>
<proteinExistence type="predicted"/>
<evidence type="ECO:0000256" key="1">
    <source>
        <dbReference type="PROSITE-ProRule" id="PRU00325"/>
    </source>
</evidence>
<dbReference type="KEGG" id="tlt:OCC_01249"/>
<gene>
    <name evidence="3" type="ORF">OCC_01249</name>
</gene>
<accession>H3ZLQ1</accession>
<keyword evidence="1" id="KW-0863">Zinc-finger</keyword>
<evidence type="ECO:0000313" key="4">
    <source>
        <dbReference type="Proteomes" id="UP000015502"/>
    </source>
</evidence>
<dbReference type="GO" id="GO:0008270">
    <property type="term" value="F:zinc ion binding"/>
    <property type="evidence" value="ECO:0007669"/>
    <property type="project" value="UniProtKB-KW"/>
</dbReference>
<feature type="domain" description="SWIM-type" evidence="2">
    <location>
        <begin position="47"/>
        <end position="79"/>
    </location>
</feature>
<dbReference type="GeneID" id="16549389"/>
<dbReference type="HOGENOM" id="CLU_552780_0_0_2"/>
<keyword evidence="1" id="KW-0862">Zinc</keyword>
<evidence type="ECO:0000259" key="2">
    <source>
        <dbReference type="PROSITE" id="PS50966"/>
    </source>
</evidence>
<reference evidence="3 4" key="1">
    <citation type="journal article" date="2012" name="J. Bacteriol.">
        <title>Genome sequence of the model hyperthermophilic archaeon Thermococcus litoralis NS-C.</title>
        <authorList>
            <person name="Gardner A.F."/>
            <person name="Kumar S."/>
            <person name="Perler F.B."/>
        </authorList>
    </citation>
    <scope>NUCLEOTIDE SEQUENCE [LARGE SCALE GENOMIC DNA]</scope>
    <source>
        <strain evidence="4">ATCC 51850 / DSM 5473 / JCM 8560 / NS-C</strain>
    </source>
</reference>
<keyword evidence="4" id="KW-1185">Reference proteome</keyword>
<dbReference type="Proteomes" id="UP000015502">
    <property type="component" value="Chromosome"/>
</dbReference>
<organism evidence="3 4">
    <name type="scientific">Thermococcus litoralis (strain ATCC 51850 / DSM 5473 / JCM 8560 / NS-C)</name>
    <dbReference type="NCBI Taxonomy" id="523849"/>
    <lineage>
        <taxon>Archaea</taxon>
        <taxon>Methanobacteriati</taxon>
        <taxon>Methanobacteriota</taxon>
        <taxon>Thermococci</taxon>
        <taxon>Thermococcales</taxon>
        <taxon>Thermococcaceae</taxon>
        <taxon>Thermococcus</taxon>
    </lineage>
</organism>